<feature type="transmembrane region" description="Helical" evidence="1">
    <location>
        <begin position="74"/>
        <end position="95"/>
    </location>
</feature>
<protein>
    <submittedName>
        <fullName evidence="2">Uncharacterized protein</fullName>
    </submittedName>
</protein>
<comment type="caution">
    <text evidence="2">The sequence shown here is derived from an EMBL/GenBank/DDBJ whole genome shotgun (WGS) entry which is preliminary data.</text>
</comment>
<dbReference type="EMBL" id="BAABRN010000026">
    <property type="protein sequence ID" value="GAA5502580.1"/>
    <property type="molecule type" value="Genomic_DNA"/>
</dbReference>
<reference evidence="2 3" key="1">
    <citation type="submission" date="2024-02" db="EMBL/GenBank/DDBJ databases">
        <title>Deinococcus xinjiangensis NBRC 107630.</title>
        <authorList>
            <person name="Ichikawa N."/>
            <person name="Katano-Makiyama Y."/>
            <person name="Hidaka K."/>
        </authorList>
    </citation>
    <scope>NUCLEOTIDE SEQUENCE [LARGE SCALE GENOMIC DNA]</scope>
    <source>
        <strain evidence="2 3">NBRC 107630</strain>
    </source>
</reference>
<feature type="transmembrane region" description="Helical" evidence="1">
    <location>
        <begin position="6"/>
        <end position="26"/>
    </location>
</feature>
<evidence type="ECO:0000313" key="2">
    <source>
        <dbReference type="EMBL" id="GAA5502580.1"/>
    </source>
</evidence>
<sequence>MPMTLPLYISTLSLLLVSLWCFTLVFPTHWFGQRVQENSLLRSFRLIILGHGILGLAYFLCAHPFASLENVSRVMLGSGVLTSLLVMQGMMRLLSPKVGWPEQLARALLVGLGLLVCLFPSWFINGWHHDPFAGYILDSRGP</sequence>
<evidence type="ECO:0000313" key="3">
    <source>
        <dbReference type="Proteomes" id="UP001458946"/>
    </source>
</evidence>
<keyword evidence="3" id="KW-1185">Reference proteome</keyword>
<proteinExistence type="predicted"/>
<keyword evidence="1" id="KW-0812">Transmembrane</keyword>
<organism evidence="2 3">
    <name type="scientific">Deinococcus xinjiangensis</name>
    <dbReference type="NCBI Taxonomy" id="457454"/>
    <lineage>
        <taxon>Bacteria</taxon>
        <taxon>Thermotogati</taxon>
        <taxon>Deinococcota</taxon>
        <taxon>Deinococci</taxon>
        <taxon>Deinococcales</taxon>
        <taxon>Deinococcaceae</taxon>
        <taxon>Deinococcus</taxon>
    </lineage>
</organism>
<accession>A0ABP9VEB8</accession>
<keyword evidence="1" id="KW-0472">Membrane</keyword>
<gene>
    <name evidence="2" type="ORF">Dxin01_02324</name>
</gene>
<dbReference type="Proteomes" id="UP001458946">
    <property type="component" value="Unassembled WGS sequence"/>
</dbReference>
<feature type="transmembrane region" description="Helical" evidence="1">
    <location>
        <begin position="46"/>
        <end position="68"/>
    </location>
</feature>
<name>A0ABP9VEB8_9DEIO</name>
<evidence type="ECO:0000256" key="1">
    <source>
        <dbReference type="SAM" id="Phobius"/>
    </source>
</evidence>
<keyword evidence="1" id="KW-1133">Transmembrane helix</keyword>
<feature type="transmembrane region" description="Helical" evidence="1">
    <location>
        <begin position="107"/>
        <end position="124"/>
    </location>
</feature>